<evidence type="ECO:0000256" key="1">
    <source>
        <dbReference type="ARBA" id="ARBA00004651"/>
    </source>
</evidence>
<keyword evidence="4" id="KW-1003">Cell membrane</keyword>
<evidence type="ECO:0000313" key="12">
    <source>
        <dbReference type="EMBL" id="QNP42794.1"/>
    </source>
</evidence>
<dbReference type="PANTHER" id="PTHR30413:SF10">
    <property type="entry name" value="CAPSULE POLYSACCHARIDE EXPORT INNER-MEMBRANE PROTEIN CTRC"/>
    <property type="match status" value="1"/>
</dbReference>
<reference evidence="12 13" key="1">
    <citation type="submission" date="2020-08" db="EMBL/GenBank/DDBJ databases">
        <title>Genome sequence of Sphingomonas daechungensis KACC 18115T.</title>
        <authorList>
            <person name="Hyun D.-W."/>
            <person name="Bae J.-W."/>
        </authorList>
    </citation>
    <scope>NUCLEOTIDE SEQUENCE [LARGE SCALE GENOMIC DNA]</scope>
    <source>
        <strain evidence="12 13">KACC 18115</strain>
    </source>
</reference>
<accession>A0ABX6T047</accession>
<name>A0ABX6T047_9SPHN</name>
<dbReference type="Proteomes" id="UP000516134">
    <property type="component" value="Chromosome"/>
</dbReference>
<proteinExistence type="inferred from homology"/>
<keyword evidence="8" id="KW-0625">Polysaccharide transport</keyword>
<dbReference type="Pfam" id="PF01061">
    <property type="entry name" value="ABC2_membrane"/>
    <property type="match status" value="1"/>
</dbReference>
<evidence type="ECO:0000256" key="7">
    <source>
        <dbReference type="ARBA" id="ARBA00022989"/>
    </source>
</evidence>
<feature type="transmembrane region" description="Helical" evidence="10">
    <location>
        <begin position="123"/>
        <end position="144"/>
    </location>
</feature>
<dbReference type="InterPro" id="IPR000412">
    <property type="entry name" value="ABC_2_transport"/>
</dbReference>
<dbReference type="EMBL" id="CP060780">
    <property type="protein sequence ID" value="QNP42794.1"/>
    <property type="molecule type" value="Genomic_DNA"/>
</dbReference>
<evidence type="ECO:0000259" key="11">
    <source>
        <dbReference type="Pfam" id="PF01061"/>
    </source>
</evidence>
<evidence type="ECO:0000256" key="9">
    <source>
        <dbReference type="ARBA" id="ARBA00023136"/>
    </source>
</evidence>
<evidence type="ECO:0000313" key="13">
    <source>
        <dbReference type="Proteomes" id="UP000516134"/>
    </source>
</evidence>
<feature type="transmembrane region" description="Helical" evidence="10">
    <location>
        <begin position="72"/>
        <end position="90"/>
    </location>
</feature>
<keyword evidence="6 10" id="KW-0812">Transmembrane</keyword>
<gene>
    <name evidence="12" type="ORF">H9L15_11970</name>
</gene>
<feature type="transmembrane region" description="Helical" evidence="10">
    <location>
        <begin position="243"/>
        <end position="261"/>
    </location>
</feature>
<dbReference type="RefSeq" id="WP_187714226.1">
    <property type="nucleotide sequence ID" value="NZ_BAABJC010000001.1"/>
</dbReference>
<evidence type="ECO:0000256" key="3">
    <source>
        <dbReference type="ARBA" id="ARBA00022448"/>
    </source>
</evidence>
<evidence type="ECO:0000256" key="4">
    <source>
        <dbReference type="ARBA" id="ARBA00022475"/>
    </source>
</evidence>
<keyword evidence="13" id="KW-1185">Reference proteome</keyword>
<sequence length="271" mass="30090">MPSNKSNVSTGALLRDSSWTVNRRVVGALLLRELLTRYGRNNIGFLWLFIEPMLFTLAITIVWSAFRSVHSSSIPIVAFALTGYSSLLMWRNMPGRCVGALKSNMSLLFHRQVTVIDIYTARILLEFMATSTSFVVLGIVFYSMEWLPAPEDPLQVLAGWVLLGWFGAGLALTIGGLSEKFDLVAKLWPPMSYFLMPLSGVAYIADALPQNAREIALYLPMFNALEYLREGWFGSLMTAHYDVGYVAAVNAVLTFAGLSLARQAQLDTSEE</sequence>
<protein>
    <submittedName>
        <fullName evidence="12">ABC transporter permease</fullName>
    </submittedName>
</protein>
<keyword evidence="7 10" id="KW-1133">Transmembrane helix</keyword>
<evidence type="ECO:0000256" key="2">
    <source>
        <dbReference type="ARBA" id="ARBA00007783"/>
    </source>
</evidence>
<evidence type="ECO:0000256" key="5">
    <source>
        <dbReference type="ARBA" id="ARBA00022597"/>
    </source>
</evidence>
<dbReference type="PRINTS" id="PR00164">
    <property type="entry name" value="ABC2TRNSPORT"/>
</dbReference>
<comment type="subcellular location">
    <subcellularLocation>
        <location evidence="1">Cell membrane</location>
        <topology evidence="1">Multi-pass membrane protein</topology>
    </subcellularLocation>
</comment>
<feature type="transmembrane region" description="Helical" evidence="10">
    <location>
        <begin position="156"/>
        <end position="175"/>
    </location>
</feature>
<dbReference type="PANTHER" id="PTHR30413">
    <property type="entry name" value="INNER MEMBRANE TRANSPORT PERMEASE"/>
    <property type="match status" value="1"/>
</dbReference>
<keyword evidence="9 10" id="KW-0472">Membrane</keyword>
<organism evidence="12 13">
    <name type="scientific">Sphingomonas daechungensis</name>
    <dbReference type="NCBI Taxonomy" id="1176646"/>
    <lineage>
        <taxon>Bacteria</taxon>
        <taxon>Pseudomonadati</taxon>
        <taxon>Pseudomonadota</taxon>
        <taxon>Alphaproteobacteria</taxon>
        <taxon>Sphingomonadales</taxon>
        <taxon>Sphingomonadaceae</taxon>
        <taxon>Sphingomonas</taxon>
    </lineage>
</organism>
<evidence type="ECO:0000256" key="6">
    <source>
        <dbReference type="ARBA" id="ARBA00022692"/>
    </source>
</evidence>
<evidence type="ECO:0000256" key="8">
    <source>
        <dbReference type="ARBA" id="ARBA00023047"/>
    </source>
</evidence>
<feature type="domain" description="ABC-2 type transporter transmembrane" evidence="11">
    <location>
        <begin position="26"/>
        <end position="231"/>
    </location>
</feature>
<feature type="transmembrane region" description="Helical" evidence="10">
    <location>
        <begin position="187"/>
        <end position="205"/>
    </location>
</feature>
<comment type="similarity">
    <text evidence="2">Belongs to the ABC-2 integral membrane protein family.</text>
</comment>
<evidence type="ECO:0000256" key="10">
    <source>
        <dbReference type="SAM" id="Phobius"/>
    </source>
</evidence>
<keyword evidence="3" id="KW-0813">Transport</keyword>
<feature type="transmembrane region" description="Helical" evidence="10">
    <location>
        <begin position="45"/>
        <end position="66"/>
    </location>
</feature>
<dbReference type="InterPro" id="IPR013525">
    <property type="entry name" value="ABC2_TM"/>
</dbReference>
<keyword evidence="5" id="KW-0762">Sugar transport</keyword>